<dbReference type="EMBL" id="CP048000">
    <property type="protein sequence ID" value="QHQ61405.1"/>
    <property type="molecule type" value="Genomic_DNA"/>
</dbReference>
<dbReference type="AlphaFoldDB" id="A0A6P1TP54"/>
<dbReference type="Pfam" id="PF13539">
    <property type="entry name" value="Peptidase_M15_4"/>
    <property type="match status" value="1"/>
</dbReference>
<dbReference type="InterPro" id="IPR009045">
    <property type="entry name" value="Zn_M74/Hedgehog-like"/>
</dbReference>
<dbReference type="KEGG" id="anr:Ana3638_11985"/>
<feature type="domain" description="Peptidase M15C" evidence="2">
    <location>
        <begin position="84"/>
        <end position="147"/>
    </location>
</feature>
<sequence length="219" mass="24317">MNIKETCRDIYELNPLVKVMLELALIDIRSQGINPLVVETYRPAERQKYLYCQGRSIAECTAAGISKSFAEAYSCPKAIEVTWTLNSIHIQRKAVDVVPQRKVNGVMTAIWNSQDKETKAIINTMARYGFEPGANWGTNPDSPHFQVKGDFTTLFYSGHTTQYVTMAVQIALNKKVKAGIATDGEWGPKTTAAVNAFRKKNKWSANGKLGATALKKLLT</sequence>
<evidence type="ECO:0000259" key="1">
    <source>
        <dbReference type="Pfam" id="PF01471"/>
    </source>
</evidence>
<name>A0A6P1TP54_9FIRM</name>
<feature type="domain" description="Peptidoglycan binding-like" evidence="1">
    <location>
        <begin position="167"/>
        <end position="217"/>
    </location>
</feature>
<gene>
    <name evidence="3" type="ORF">Ana3638_11985</name>
</gene>
<organism evidence="3 4">
    <name type="scientific">Anaerocolumna sedimenticola</name>
    <dbReference type="NCBI Taxonomy" id="2696063"/>
    <lineage>
        <taxon>Bacteria</taxon>
        <taxon>Bacillati</taxon>
        <taxon>Bacillota</taxon>
        <taxon>Clostridia</taxon>
        <taxon>Lachnospirales</taxon>
        <taxon>Lachnospiraceae</taxon>
        <taxon>Anaerocolumna</taxon>
    </lineage>
</organism>
<dbReference type="RefSeq" id="WP_161838230.1">
    <property type="nucleotide sequence ID" value="NZ_CP048000.1"/>
</dbReference>
<dbReference type="SUPFAM" id="SSF55166">
    <property type="entry name" value="Hedgehog/DD-peptidase"/>
    <property type="match status" value="1"/>
</dbReference>
<dbReference type="Pfam" id="PF01471">
    <property type="entry name" value="PG_binding_1"/>
    <property type="match status" value="1"/>
</dbReference>
<dbReference type="InterPro" id="IPR002477">
    <property type="entry name" value="Peptidoglycan-bd-like"/>
</dbReference>
<keyword evidence="4" id="KW-1185">Reference proteome</keyword>
<protein>
    <submittedName>
        <fullName evidence="3">Uncharacterized protein</fullName>
    </submittedName>
</protein>
<dbReference type="InterPro" id="IPR036366">
    <property type="entry name" value="PGBDSf"/>
</dbReference>
<proteinExistence type="predicted"/>
<evidence type="ECO:0000313" key="3">
    <source>
        <dbReference type="EMBL" id="QHQ61405.1"/>
    </source>
</evidence>
<dbReference type="Gene3D" id="3.30.1380.10">
    <property type="match status" value="1"/>
</dbReference>
<evidence type="ECO:0000259" key="2">
    <source>
        <dbReference type="Pfam" id="PF13539"/>
    </source>
</evidence>
<dbReference type="SUPFAM" id="SSF47090">
    <property type="entry name" value="PGBD-like"/>
    <property type="match status" value="1"/>
</dbReference>
<evidence type="ECO:0000313" key="4">
    <source>
        <dbReference type="Proteomes" id="UP000464314"/>
    </source>
</evidence>
<dbReference type="InterPro" id="IPR036365">
    <property type="entry name" value="PGBD-like_sf"/>
</dbReference>
<dbReference type="Proteomes" id="UP000464314">
    <property type="component" value="Chromosome"/>
</dbReference>
<dbReference type="CDD" id="cd14845">
    <property type="entry name" value="L-Ala-D-Glu_peptidase_like"/>
    <property type="match status" value="1"/>
</dbReference>
<accession>A0A6P1TP54</accession>
<dbReference type="InterPro" id="IPR039561">
    <property type="entry name" value="Peptidase_M15C"/>
</dbReference>
<dbReference type="Gene3D" id="1.10.101.10">
    <property type="entry name" value="PGBD-like superfamily/PGBD"/>
    <property type="match status" value="1"/>
</dbReference>
<dbReference type="GO" id="GO:0008233">
    <property type="term" value="F:peptidase activity"/>
    <property type="evidence" value="ECO:0007669"/>
    <property type="project" value="InterPro"/>
</dbReference>
<reference evidence="3 4" key="1">
    <citation type="submission" date="2020-01" db="EMBL/GenBank/DDBJ databases">
        <title>Genome analysis of Anaerocolumna sp. CBA3638.</title>
        <authorList>
            <person name="Kim J."/>
            <person name="Roh S.W."/>
        </authorList>
    </citation>
    <scope>NUCLEOTIDE SEQUENCE [LARGE SCALE GENOMIC DNA]</scope>
    <source>
        <strain evidence="3 4">CBA3638</strain>
    </source>
</reference>